<evidence type="ECO:0000259" key="2">
    <source>
        <dbReference type="Pfam" id="PF13304"/>
    </source>
</evidence>
<organism evidence="3 4">
    <name type="scientific">Corallococcus interemptor</name>
    <dbReference type="NCBI Taxonomy" id="2316720"/>
    <lineage>
        <taxon>Bacteria</taxon>
        <taxon>Pseudomonadati</taxon>
        <taxon>Myxococcota</taxon>
        <taxon>Myxococcia</taxon>
        <taxon>Myxococcales</taxon>
        <taxon>Cystobacterineae</taxon>
        <taxon>Myxococcaceae</taxon>
        <taxon>Corallococcus</taxon>
    </lineage>
</organism>
<accession>A0A3A8QVV5</accession>
<keyword evidence="3" id="KW-0067">ATP-binding</keyword>
<dbReference type="EMBL" id="RAWM01000006">
    <property type="protein sequence ID" value="RKH72813.1"/>
    <property type="molecule type" value="Genomic_DNA"/>
</dbReference>
<dbReference type="CDD" id="cd00267">
    <property type="entry name" value="ABC_ATPase"/>
    <property type="match status" value="1"/>
</dbReference>
<dbReference type="GO" id="GO:0016887">
    <property type="term" value="F:ATP hydrolysis activity"/>
    <property type="evidence" value="ECO:0007669"/>
    <property type="project" value="InterPro"/>
</dbReference>
<dbReference type="SUPFAM" id="SSF52540">
    <property type="entry name" value="P-loop containing nucleoside triphosphate hydrolases"/>
    <property type="match status" value="1"/>
</dbReference>
<keyword evidence="3" id="KW-0547">Nucleotide-binding</keyword>
<feature type="domain" description="ATPase AAA-type core" evidence="2">
    <location>
        <begin position="185"/>
        <end position="330"/>
    </location>
</feature>
<evidence type="ECO:0000313" key="3">
    <source>
        <dbReference type="EMBL" id="RKH72813.1"/>
    </source>
</evidence>
<reference evidence="4" key="1">
    <citation type="submission" date="2018-09" db="EMBL/GenBank/DDBJ databases">
        <authorList>
            <person name="Livingstone P.G."/>
            <person name="Whitworth D.E."/>
        </authorList>
    </citation>
    <scope>NUCLEOTIDE SEQUENCE [LARGE SCALE GENOMIC DNA]</scope>
    <source>
        <strain evidence="4">AB047A</strain>
    </source>
</reference>
<dbReference type="Pfam" id="PF13304">
    <property type="entry name" value="AAA_21"/>
    <property type="match status" value="1"/>
</dbReference>
<comment type="caution">
    <text evidence="3">The sequence shown here is derived from an EMBL/GenBank/DDBJ whole genome shotgun (WGS) entry which is preliminary data.</text>
</comment>
<evidence type="ECO:0000256" key="1">
    <source>
        <dbReference type="SAM" id="MobiDB-lite"/>
    </source>
</evidence>
<keyword evidence="4" id="KW-1185">Reference proteome</keyword>
<dbReference type="AlphaFoldDB" id="A0A3A8QVV5"/>
<dbReference type="GO" id="GO:0005524">
    <property type="term" value="F:ATP binding"/>
    <property type="evidence" value="ECO:0007669"/>
    <property type="project" value="UniProtKB-KW"/>
</dbReference>
<dbReference type="InterPro" id="IPR027417">
    <property type="entry name" value="P-loop_NTPase"/>
</dbReference>
<sequence>MTVSGLSATKRFTMASNMTVDPQSKSGQGATVRPGDRACRWSSPLQRTPARQPARLHAENWCRRCLKGCLSGPEFTPPITASFRIEQVLIRTPEKVLKEIPDYFTIPNDTASLIDIVSHIQTADLNEFYGPTATRLLSIFRANHSVNRLDESLELLTGATSNPRLFSARNIPPLGERKGGLLFFGNSPVPILKEAQLQLRRYPDADEIRLSTGNHTADFLNKFIHLVGLDVANAKLERTARRPFGYAEDIDFGNIRFEFSRPDRTILSYSHLSYGQKRLLAFYYQMAFNPSVVVADELVNGMHHEWIEACLEDLNGRQAFLTSQNPLLLDYLSFDTAEEVQSCFVHCRSEAQEDRTQVTWENMSSEEAQGFFDAYQVGIQHVSEILRTRGLW</sequence>
<gene>
    <name evidence="3" type="ORF">D7X96_03870</name>
</gene>
<dbReference type="Gene3D" id="3.40.50.300">
    <property type="entry name" value="P-loop containing nucleotide triphosphate hydrolases"/>
    <property type="match status" value="1"/>
</dbReference>
<dbReference type="Proteomes" id="UP000282656">
    <property type="component" value="Unassembled WGS sequence"/>
</dbReference>
<proteinExistence type="predicted"/>
<dbReference type="InterPro" id="IPR003959">
    <property type="entry name" value="ATPase_AAA_core"/>
</dbReference>
<feature type="region of interest" description="Disordered" evidence="1">
    <location>
        <begin position="14"/>
        <end position="53"/>
    </location>
</feature>
<feature type="compositionally biased region" description="Polar residues" evidence="1">
    <location>
        <begin position="14"/>
        <end position="29"/>
    </location>
</feature>
<evidence type="ECO:0000313" key="4">
    <source>
        <dbReference type="Proteomes" id="UP000282656"/>
    </source>
</evidence>
<protein>
    <submittedName>
        <fullName evidence="3">ATP-binding protein</fullName>
    </submittedName>
</protein>
<name>A0A3A8QVV5_9BACT</name>